<dbReference type="GO" id="GO:0016787">
    <property type="term" value="F:hydrolase activity"/>
    <property type="evidence" value="ECO:0007669"/>
    <property type="project" value="UniProtKB-KW"/>
</dbReference>
<dbReference type="InterPro" id="IPR003615">
    <property type="entry name" value="HNH_nuc"/>
</dbReference>
<dbReference type="Gene3D" id="1.10.30.50">
    <property type="match status" value="1"/>
</dbReference>
<dbReference type="GO" id="GO:0008270">
    <property type="term" value="F:zinc ion binding"/>
    <property type="evidence" value="ECO:0007669"/>
    <property type="project" value="InterPro"/>
</dbReference>
<reference evidence="4" key="1">
    <citation type="journal article" date="2021" name="Proc. Natl. Acad. Sci. U.S.A.">
        <title>A Catalog of Tens of Thousands of Viruses from Human Metagenomes Reveals Hidden Associations with Chronic Diseases.</title>
        <authorList>
            <person name="Tisza M.J."/>
            <person name="Buck C.B."/>
        </authorList>
    </citation>
    <scope>NUCLEOTIDE SEQUENCE</scope>
    <source>
        <strain evidence="4">Ct3fB6</strain>
    </source>
</reference>
<evidence type="ECO:0000256" key="1">
    <source>
        <dbReference type="ARBA" id="ARBA00022722"/>
    </source>
</evidence>
<keyword evidence="2" id="KW-0378">Hydrolase</keyword>
<keyword evidence="4" id="KW-0255">Endonuclease</keyword>
<evidence type="ECO:0000313" key="4">
    <source>
        <dbReference type="EMBL" id="DAF59231.1"/>
    </source>
</evidence>
<dbReference type="GO" id="GO:0003676">
    <property type="term" value="F:nucleic acid binding"/>
    <property type="evidence" value="ECO:0007669"/>
    <property type="project" value="InterPro"/>
</dbReference>
<evidence type="ECO:0000259" key="3">
    <source>
        <dbReference type="SMART" id="SM00507"/>
    </source>
</evidence>
<evidence type="ECO:0000256" key="2">
    <source>
        <dbReference type="ARBA" id="ARBA00022801"/>
    </source>
</evidence>
<proteinExistence type="predicted"/>
<organism evidence="4">
    <name type="scientific">Siphoviridae sp. ct3fB6</name>
    <dbReference type="NCBI Taxonomy" id="2827770"/>
    <lineage>
        <taxon>Viruses</taxon>
        <taxon>Duplodnaviria</taxon>
        <taxon>Heunggongvirae</taxon>
        <taxon>Uroviricota</taxon>
        <taxon>Caudoviricetes</taxon>
    </lineage>
</organism>
<protein>
    <submittedName>
        <fullName evidence="4">HNH endonuclease</fullName>
    </submittedName>
</protein>
<dbReference type="SMART" id="SM00507">
    <property type="entry name" value="HNHc"/>
    <property type="match status" value="1"/>
</dbReference>
<dbReference type="PANTHER" id="PTHR41286">
    <property type="entry name" value="HNH NUCLEASE YAJD-RELATED"/>
    <property type="match status" value="1"/>
</dbReference>
<sequence>MSRNPHYIKMINSNKWKLLRAKKLQSNPVCEMCEANNRSTLATEVHHTVPVESVSHELGMRQLMFDYNNLQSLCHSCHSDTHRRAFSHSKEAVQANNKRMTERFADRFLQGEK</sequence>
<dbReference type="GO" id="GO:0004519">
    <property type="term" value="F:endonuclease activity"/>
    <property type="evidence" value="ECO:0007669"/>
    <property type="project" value="UniProtKB-KW"/>
</dbReference>
<dbReference type="CDD" id="cd00085">
    <property type="entry name" value="HNHc"/>
    <property type="match status" value="1"/>
</dbReference>
<name>A0A8S5T8C8_9CAUD</name>
<dbReference type="EMBL" id="BK032766">
    <property type="protein sequence ID" value="DAF59231.1"/>
    <property type="molecule type" value="Genomic_DNA"/>
</dbReference>
<accession>A0A8S5T8C8</accession>
<dbReference type="PANTHER" id="PTHR41286:SF1">
    <property type="entry name" value="HNH NUCLEASE YAJD-RELATED"/>
    <property type="match status" value="1"/>
</dbReference>
<dbReference type="InterPro" id="IPR002711">
    <property type="entry name" value="HNH"/>
</dbReference>
<feature type="domain" description="HNH nuclease" evidence="3">
    <location>
        <begin position="17"/>
        <end position="79"/>
    </location>
</feature>
<dbReference type="Pfam" id="PF01844">
    <property type="entry name" value="HNH"/>
    <property type="match status" value="1"/>
</dbReference>
<keyword evidence="1" id="KW-0540">Nuclease</keyword>